<accession>A0AAD5MD51</accession>
<protein>
    <submittedName>
        <fullName evidence="1">Uncharacterized protein</fullName>
    </submittedName>
</protein>
<gene>
    <name evidence="1" type="ORF">KIN20_000081</name>
</gene>
<dbReference type="EMBL" id="JAHQIW010000010">
    <property type="protein sequence ID" value="KAJ1345526.1"/>
    <property type="molecule type" value="Genomic_DNA"/>
</dbReference>
<comment type="caution">
    <text evidence="1">The sequence shown here is derived from an EMBL/GenBank/DDBJ whole genome shotgun (WGS) entry which is preliminary data.</text>
</comment>
<organism evidence="1 2">
    <name type="scientific">Parelaphostrongylus tenuis</name>
    <name type="common">Meningeal worm</name>
    <dbReference type="NCBI Taxonomy" id="148309"/>
    <lineage>
        <taxon>Eukaryota</taxon>
        <taxon>Metazoa</taxon>
        <taxon>Ecdysozoa</taxon>
        <taxon>Nematoda</taxon>
        <taxon>Chromadorea</taxon>
        <taxon>Rhabditida</taxon>
        <taxon>Rhabditina</taxon>
        <taxon>Rhabditomorpha</taxon>
        <taxon>Strongyloidea</taxon>
        <taxon>Metastrongylidae</taxon>
        <taxon>Parelaphostrongylus</taxon>
    </lineage>
</organism>
<reference evidence="1" key="1">
    <citation type="submission" date="2021-06" db="EMBL/GenBank/DDBJ databases">
        <title>Parelaphostrongylus tenuis whole genome reference sequence.</title>
        <authorList>
            <person name="Garwood T.J."/>
            <person name="Larsen P.A."/>
            <person name="Fountain-Jones N.M."/>
            <person name="Garbe J.R."/>
            <person name="Macchietto M.G."/>
            <person name="Kania S.A."/>
            <person name="Gerhold R.W."/>
            <person name="Richards J.E."/>
            <person name="Wolf T.M."/>
        </authorList>
    </citation>
    <scope>NUCLEOTIDE SEQUENCE</scope>
    <source>
        <strain evidence="1">MNPRO001-30</strain>
        <tissue evidence="1">Meninges</tissue>
    </source>
</reference>
<name>A0AAD5MD51_PARTN</name>
<evidence type="ECO:0000313" key="1">
    <source>
        <dbReference type="EMBL" id="KAJ1345526.1"/>
    </source>
</evidence>
<evidence type="ECO:0000313" key="2">
    <source>
        <dbReference type="Proteomes" id="UP001196413"/>
    </source>
</evidence>
<dbReference type="AlphaFoldDB" id="A0AAD5MD51"/>
<sequence length="80" mass="9337">MDDRCTRITQFEIWLRRTAQLLTTSPSKDYDFFPSYIRASREHCTLMDKSRSQDRNFDGAVDDTQVAENSNGPSKVQLKF</sequence>
<keyword evidence="2" id="KW-1185">Reference proteome</keyword>
<proteinExistence type="predicted"/>
<dbReference type="Proteomes" id="UP001196413">
    <property type="component" value="Unassembled WGS sequence"/>
</dbReference>